<accession>A0ABY5YBJ3</accession>
<dbReference type="InterPro" id="IPR025110">
    <property type="entry name" value="AMP-bd_C"/>
</dbReference>
<gene>
    <name evidence="2" type="ORF">NYZ99_07160</name>
</gene>
<dbReference type="Gene3D" id="3.30.300.30">
    <property type="match status" value="1"/>
</dbReference>
<feature type="domain" description="AMP-binding enzyme C-terminal" evidence="1">
    <location>
        <begin position="19"/>
        <end position="92"/>
    </location>
</feature>
<protein>
    <recommendedName>
        <fullName evidence="1">AMP-binding enzyme C-terminal domain-containing protein</fullName>
    </recommendedName>
</protein>
<evidence type="ECO:0000313" key="3">
    <source>
        <dbReference type="Proteomes" id="UP001059209"/>
    </source>
</evidence>
<dbReference type="InterPro" id="IPR045851">
    <property type="entry name" value="AMP-bd_C_sf"/>
</dbReference>
<dbReference type="RefSeq" id="WP_260574610.1">
    <property type="nucleotide sequence ID" value="NZ_CP104205.1"/>
</dbReference>
<evidence type="ECO:0000313" key="2">
    <source>
        <dbReference type="EMBL" id="UWX56079.1"/>
    </source>
</evidence>
<dbReference type="PANTHER" id="PTHR45527">
    <property type="entry name" value="NONRIBOSOMAL PEPTIDE SYNTHETASE"/>
    <property type="match status" value="1"/>
</dbReference>
<sequence>MGRIDQQVKIRGHRIELGEIEKELDSLMDVKSSVVLVTDNLLEACVILSSSEAINSNQIDSWKKALKGHLPAYMVPQKYHFVKEFPLTLNGKIDRKTLGSQLKKNFNVSTFNHPKSQLEKQISEIWQKHLGIEKIDISRISLNWGGILSLQ</sequence>
<dbReference type="Proteomes" id="UP001059209">
    <property type="component" value="Chromosome"/>
</dbReference>
<keyword evidence="3" id="KW-1185">Reference proteome</keyword>
<dbReference type="SUPFAM" id="SSF56801">
    <property type="entry name" value="Acetyl-CoA synthetase-like"/>
    <property type="match status" value="1"/>
</dbReference>
<dbReference type="EMBL" id="CP104205">
    <property type="protein sequence ID" value="UWX56079.1"/>
    <property type="molecule type" value="Genomic_DNA"/>
</dbReference>
<name>A0ABY5YBJ3_9FLAO</name>
<proteinExistence type="predicted"/>
<dbReference type="Pfam" id="PF13193">
    <property type="entry name" value="AMP-binding_C"/>
    <property type="match status" value="1"/>
</dbReference>
<evidence type="ECO:0000259" key="1">
    <source>
        <dbReference type="Pfam" id="PF13193"/>
    </source>
</evidence>
<reference evidence="2" key="1">
    <citation type="submission" date="2022-09" db="EMBL/GenBank/DDBJ databases">
        <title>Maribacter litopenaei sp. nov., isolated from the intestinal tract of the Pacific White Shrimp, Litopenaeus vannamei.</title>
        <authorList>
            <person name="Kim S.Y."/>
            <person name="Hwang C.Y."/>
        </authorList>
    </citation>
    <scope>NUCLEOTIDE SEQUENCE</scope>
    <source>
        <strain evidence="2">HL-LV01</strain>
    </source>
</reference>
<dbReference type="PANTHER" id="PTHR45527:SF1">
    <property type="entry name" value="FATTY ACID SYNTHASE"/>
    <property type="match status" value="1"/>
</dbReference>
<organism evidence="2 3">
    <name type="scientific">Maribacter litopenaei</name>
    <dbReference type="NCBI Taxonomy" id="2976127"/>
    <lineage>
        <taxon>Bacteria</taxon>
        <taxon>Pseudomonadati</taxon>
        <taxon>Bacteroidota</taxon>
        <taxon>Flavobacteriia</taxon>
        <taxon>Flavobacteriales</taxon>
        <taxon>Flavobacteriaceae</taxon>
        <taxon>Maribacter</taxon>
    </lineage>
</organism>